<dbReference type="AlphaFoldDB" id="A0A9X9M0T9"/>
<gene>
    <name evidence="2" type="ORF">BN2614_LOCUS3</name>
</gene>
<feature type="region of interest" description="Disordered" evidence="1">
    <location>
        <begin position="1"/>
        <end position="136"/>
    </location>
</feature>
<sequence>MTPSANAQDRRGTHRPGLDLRAGGEGAVCDRRGVRHCPRPPQHAPGALPRAHWPVPSHGDHRRADAAAVYSSRPLQRQRRDPRDVQRERGRAGALRHLPVPGGQRQRGQRRLPGGGPVGREPQAGRGSPAVVGGDPRGALIPVQPPLRAGGAQEDGEGRALLLALRALRRLPLPGGRVHVRGLPRGYAAHAQPHGLPPHARRAPHLVLALGRAAPPAGRAGQHGHHHRRGHLRAPQQHAHRPRVGPRAQLRAAHRHLPHLRHHLPHGGRARGGRVRRPPALPRPGHHAQLLGPAHQDQPHLPHLRAG</sequence>
<evidence type="ECO:0000313" key="3">
    <source>
        <dbReference type="Proteomes" id="UP000269945"/>
    </source>
</evidence>
<feature type="compositionally biased region" description="Basic residues" evidence="1">
    <location>
        <begin position="252"/>
        <end position="277"/>
    </location>
</feature>
<dbReference type="EMBL" id="CYRY02034517">
    <property type="protein sequence ID" value="VCX10768.1"/>
    <property type="molecule type" value="Genomic_DNA"/>
</dbReference>
<name>A0A9X9M0T9_GULGU</name>
<evidence type="ECO:0000256" key="1">
    <source>
        <dbReference type="SAM" id="MobiDB-lite"/>
    </source>
</evidence>
<feature type="compositionally biased region" description="Basic residues" evidence="1">
    <location>
        <begin position="222"/>
        <end position="244"/>
    </location>
</feature>
<feature type="compositionally biased region" description="Basic and acidic residues" evidence="1">
    <location>
        <begin position="78"/>
        <end position="91"/>
    </location>
</feature>
<reference evidence="2 3" key="1">
    <citation type="submission" date="2018-10" db="EMBL/GenBank/DDBJ databases">
        <authorList>
            <person name="Ekblom R."/>
            <person name="Jareborg N."/>
        </authorList>
    </citation>
    <scope>NUCLEOTIDE SEQUENCE [LARGE SCALE GENOMIC DNA]</scope>
    <source>
        <tissue evidence="2">Muscle</tissue>
    </source>
</reference>
<keyword evidence="3" id="KW-1185">Reference proteome</keyword>
<protein>
    <submittedName>
        <fullName evidence="2">Uncharacterized protein</fullName>
    </submittedName>
</protein>
<proteinExistence type="predicted"/>
<feature type="region of interest" description="Disordered" evidence="1">
    <location>
        <begin position="215"/>
        <end position="307"/>
    </location>
</feature>
<evidence type="ECO:0000313" key="2">
    <source>
        <dbReference type="EMBL" id="VCX10768.1"/>
    </source>
</evidence>
<accession>A0A9X9M0T9</accession>
<dbReference type="Proteomes" id="UP000269945">
    <property type="component" value="Unassembled WGS sequence"/>
</dbReference>
<organism evidence="2 3">
    <name type="scientific">Gulo gulo</name>
    <name type="common">Wolverine</name>
    <name type="synonym">Gluton</name>
    <dbReference type="NCBI Taxonomy" id="48420"/>
    <lineage>
        <taxon>Eukaryota</taxon>
        <taxon>Metazoa</taxon>
        <taxon>Chordata</taxon>
        <taxon>Craniata</taxon>
        <taxon>Vertebrata</taxon>
        <taxon>Euteleostomi</taxon>
        <taxon>Mammalia</taxon>
        <taxon>Eutheria</taxon>
        <taxon>Laurasiatheria</taxon>
        <taxon>Carnivora</taxon>
        <taxon>Caniformia</taxon>
        <taxon>Musteloidea</taxon>
        <taxon>Mustelidae</taxon>
        <taxon>Guloninae</taxon>
        <taxon>Gulo</taxon>
    </lineage>
</organism>
<comment type="caution">
    <text evidence="2">The sequence shown here is derived from an EMBL/GenBank/DDBJ whole genome shotgun (WGS) entry which is preliminary data.</text>
</comment>
<feature type="non-terminal residue" evidence="2">
    <location>
        <position position="307"/>
    </location>
</feature>